<keyword evidence="1" id="KW-0812">Transmembrane</keyword>
<accession>A0A1H5WGH2</accession>
<protein>
    <recommendedName>
        <fullName evidence="4">DUF4446 domain-containing protein</fullName>
    </recommendedName>
</protein>
<feature type="transmembrane region" description="Helical" evidence="1">
    <location>
        <begin position="12"/>
        <end position="32"/>
    </location>
</feature>
<reference evidence="3" key="1">
    <citation type="submission" date="2016-10" db="EMBL/GenBank/DDBJ databases">
        <authorList>
            <person name="Varghese N."/>
            <person name="Submissions S."/>
        </authorList>
    </citation>
    <scope>NUCLEOTIDE SEQUENCE [LARGE SCALE GENOMIC DNA]</scope>
    <source>
        <strain evidence="3">DSM 5463</strain>
    </source>
</reference>
<sequence>MDIIYSFLQDFQIPILIILLVLVIILLFMDILNRIEISRLEKRYKKMMRGTTGKNIEELIMENNAKIDEALELTKKVVEAYEEVDNRLKNCIQKVAVMRYRAFDDVGSDLSFSIALLDDNNDGVIITGIYGRNESTAFAKPIINGISKYDLSEEEKAVLKEAMNKNKLH</sequence>
<dbReference type="RefSeq" id="WP_103896409.1">
    <property type="nucleotide sequence ID" value="NZ_FNUK01000019.1"/>
</dbReference>
<dbReference type="InterPro" id="IPR027981">
    <property type="entry name" value="DUF4446"/>
</dbReference>
<evidence type="ECO:0000256" key="1">
    <source>
        <dbReference type="SAM" id="Phobius"/>
    </source>
</evidence>
<organism evidence="2 3">
    <name type="scientific">Caloramator fervidus</name>
    <dbReference type="NCBI Taxonomy" id="29344"/>
    <lineage>
        <taxon>Bacteria</taxon>
        <taxon>Bacillati</taxon>
        <taxon>Bacillota</taxon>
        <taxon>Clostridia</taxon>
        <taxon>Eubacteriales</taxon>
        <taxon>Clostridiaceae</taxon>
        <taxon>Caloramator</taxon>
    </lineage>
</organism>
<keyword evidence="1" id="KW-0472">Membrane</keyword>
<evidence type="ECO:0008006" key="4">
    <source>
        <dbReference type="Google" id="ProtNLM"/>
    </source>
</evidence>
<gene>
    <name evidence="2" type="ORF">SAMN05660865_01468</name>
</gene>
<evidence type="ECO:0000313" key="2">
    <source>
        <dbReference type="EMBL" id="SEF98376.1"/>
    </source>
</evidence>
<dbReference type="AlphaFoldDB" id="A0A1H5WGH2"/>
<dbReference type="OrthoDB" id="5244042at2"/>
<dbReference type="EMBL" id="FNUK01000019">
    <property type="protein sequence ID" value="SEF98376.1"/>
    <property type="molecule type" value="Genomic_DNA"/>
</dbReference>
<dbReference type="Pfam" id="PF14584">
    <property type="entry name" value="DUF4446"/>
    <property type="match status" value="1"/>
</dbReference>
<name>A0A1H5WGH2_9CLOT</name>
<keyword evidence="3" id="KW-1185">Reference proteome</keyword>
<proteinExistence type="predicted"/>
<dbReference type="Proteomes" id="UP000242850">
    <property type="component" value="Unassembled WGS sequence"/>
</dbReference>
<evidence type="ECO:0000313" key="3">
    <source>
        <dbReference type="Proteomes" id="UP000242850"/>
    </source>
</evidence>
<keyword evidence="1" id="KW-1133">Transmembrane helix</keyword>